<dbReference type="SUPFAM" id="SSF56935">
    <property type="entry name" value="Porins"/>
    <property type="match status" value="1"/>
</dbReference>
<keyword evidence="3" id="KW-0410">Iron transport</keyword>
<keyword evidence="12" id="KW-1185">Reference proteome</keyword>
<keyword evidence="5" id="KW-0408">Iron</keyword>
<keyword evidence="9" id="KW-0998">Cell outer membrane</keyword>
<feature type="domain" description="TonB-dependent receptor-like beta-barrel" evidence="10">
    <location>
        <begin position="129"/>
        <end position="474"/>
    </location>
</feature>
<keyword evidence="8" id="KW-0472">Membrane</keyword>
<feature type="non-terminal residue" evidence="11">
    <location>
        <position position="475"/>
    </location>
</feature>
<keyword evidence="4" id="KW-0812">Transmembrane</keyword>
<dbReference type="Proteomes" id="UP000008311">
    <property type="component" value="Unassembled WGS sequence"/>
</dbReference>
<dbReference type="STRING" id="3988.B9TEE3"/>
<dbReference type="AlphaFoldDB" id="B9TEE3"/>
<dbReference type="InterPro" id="IPR039426">
    <property type="entry name" value="TonB-dep_rcpt-like"/>
</dbReference>
<evidence type="ECO:0000256" key="4">
    <source>
        <dbReference type="ARBA" id="ARBA00022692"/>
    </source>
</evidence>
<dbReference type="InParanoid" id="B9TEE3"/>
<accession>B9TEE3</accession>
<evidence type="ECO:0000313" key="11">
    <source>
        <dbReference type="EMBL" id="EEF25771.1"/>
    </source>
</evidence>
<sequence>MITAKPGDDLEARVSALYEPHQNEQVYDVMASGPITDTLGARIAYRNRSSDGYMKNLTLDRDEPSRDEETARITFAWRPTETFDATLKYEHGSFDIVGRQIEIINDEPSVSPRPTLNGRTEGQILAALTGNASALNDRFDYRRSSNGDYSNNDTNNATLTLNWQVNELTLTSISSWLNYKYSEMCDCDFTGAPLFNVKSDEDYDQYSQEFRIVSPAGKTIEYIAGAYYQTSDLGFRDRFAVPAGSPTPQIIAASVPTALQPATVATFTNLAAPRTFTQDTDLWSVFAQVTWNIRDDLRLIAGGRYTDENKDGTRTLAFTGPGLNPLSANIIAATLKAEAQNLKGSRDESNFAPQLAVQYDIDKDNMLYASATRGHKSGGFDARSNASPGGPAYQSLTGQGFILDGVFEYDNENATGYEIGAKSIVAKGAGEVNIAAFRTEYEDLQVSTFDGVLGFNVGNAAKAISQGVEFDSRWL</sequence>
<keyword evidence="6" id="KW-0406">Ion transport</keyword>
<dbReference type="EMBL" id="EQ978954">
    <property type="protein sequence ID" value="EEF25771.1"/>
    <property type="molecule type" value="Genomic_DNA"/>
</dbReference>
<evidence type="ECO:0000256" key="9">
    <source>
        <dbReference type="ARBA" id="ARBA00023237"/>
    </source>
</evidence>
<evidence type="ECO:0000256" key="8">
    <source>
        <dbReference type="ARBA" id="ARBA00023136"/>
    </source>
</evidence>
<dbReference type="Pfam" id="PF00593">
    <property type="entry name" value="TonB_dep_Rec_b-barrel"/>
    <property type="match status" value="1"/>
</dbReference>
<evidence type="ECO:0000313" key="12">
    <source>
        <dbReference type="Proteomes" id="UP000008311"/>
    </source>
</evidence>
<proteinExistence type="predicted"/>
<dbReference type="GO" id="GO:0006826">
    <property type="term" value="P:iron ion transport"/>
    <property type="evidence" value="ECO:0007669"/>
    <property type="project" value="UniProtKB-KW"/>
</dbReference>
<evidence type="ECO:0000256" key="5">
    <source>
        <dbReference type="ARBA" id="ARBA00023004"/>
    </source>
</evidence>
<gene>
    <name evidence="11" type="ORF">RCOM_1947740</name>
</gene>
<evidence type="ECO:0000256" key="7">
    <source>
        <dbReference type="ARBA" id="ARBA00023077"/>
    </source>
</evidence>
<evidence type="ECO:0000256" key="2">
    <source>
        <dbReference type="ARBA" id="ARBA00022448"/>
    </source>
</evidence>
<evidence type="ECO:0000259" key="10">
    <source>
        <dbReference type="Pfam" id="PF00593"/>
    </source>
</evidence>
<dbReference type="PANTHER" id="PTHR32552:SF81">
    <property type="entry name" value="TONB-DEPENDENT OUTER MEMBRANE RECEPTOR"/>
    <property type="match status" value="1"/>
</dbReference>
<name>B9TEE3_RICCO</name>
<dbReference type="Gene3D" id="2.40.170.20">
    <property type="entry name" value="TonB-dependent receptor, beta-barrel domain"/>
    <property type="match status" value="1"/>
</dbReference>
<keyword evidence="2" id="KW-0813">Transport</keyword>
<evidence type="ECO:0000256" key="1">
    <source>
        <dbReference type="ARBA" id="ARBA00004571"/>
    </source>
</evidence>
<comment type="subcellular location">
    <subcellularLocation>
        <location evidence="1">Cell outer membrane</location>
        <topology evidence="1">Multi-pass membrane protein</topology>
    </subcellularLocation>
</comment>
<organism evidence="11 12">
    <name type="scientific">Ricinus communis</name>
    <name type="common">Castor bean</name>
    <dbReference type="NCBI Taxonomy" id="3988"/>
    <lineage>
        <taxon>Eukaryota</taxon>
        <taxon>Viridiplantae</taxon>
        <taxon>Streptophyta</taxon>
        <taxon>Embryophyta</taxon>
        <taxon>Tracheophyta</taxon>
        <taxon>Spermatophyta</taxon>
        <taxon>Magnoliopsida</taxon>
        <taxon>eudicotyledons</taxon>
        <taxon>Gunneridae</taxon>
        <taxon>Pentapetalae</taxon>
        <taxon>rosids</taxon>
        <taxon>fabids</taxon>
        <taxon>Malpighiales</taxon>
        <taxon>Euphorbiaceae</taxon>
        <taxon>Acalyphoideae</taxon>
        <taxon>Acalypheae</taxon>
        <taxon>Ricinus</taxon>
    </lineage>
</organism>
<dbReference type="PANTHER" id="PTHR32552">
    <property type="entry name" value="FERRICHROME IRON RECEPTOR-RELATED"/>
    <property type="match status" value="1"/>
</dbReference>
<protein>
    <recommendedName>
        <fullName evidence="10">TonB-dependent receptor-like beta-barrel domain-containing protein</fullName>
    </recommendedName>
</protein>
<evidence type="ECO:0000256" key="3">
    <source>
        <dbReference type="ARBA" id="ARBA00022496"/>
    </source>
</evidence>
<evidence type="ECO:0000256" key="6">
    <source>
        <dbReference type="ARBA" id="ARBA00023065"/>
    </source>
</evidence>
<dbReference type="InterPro" id="IPR000531">
    <property type="entry name" value="Beta-barrel_TonB"/>
</dbReference>
<keyword evidence="7" id="KW-0798">TonB box</keyword>
<dbReference type="InterPro" id="IPR036942">
    <property type="entry name" value="Beta-barrel_TonB_sf"/>
</dbReference>
<reference evidence="12" key="1">
    <citation type="journal article" date="2010" name="Nat. Biotechnol.">
        <title>Draft genome sequence of the oilseed species Ricinus communis.</title>
        <authorList>
            <person name="Chan A.P."/>
            <person name="Crabtree J."/>
            <person name="Zhao Q."/>
            <person name="Lorenzi H."/>
            <person name="Orvis J."/>
            <person name="Puiu D."/>
            <person name="Melake-Berhan A."/>
            <person name="Jones K.M."/>
            <person name="Redman J."/>
            <person name="Chen G."/>
            <person name="Cahoon E.B."/>
            <person name="Gedil M."/>
            <person name="Stanke M."/>
            <person name="Haas B.J."/>
            <person name="Wortman J.R."/>
            <person name="Fraser-Liggett C.M."/>
            <person name="Ravel J."/>
            <person name="Rabinowicz P.D."/>
        </authorList>
    </citation>
    <scope>NUCLEOTIDE SEQUENCE [LARGE SCALE GENOMIC DNA]</scope>
    <source>
        <strain evidence="12">cv. Hale</strain>
    </source>
</reference>